<organism evidence="1 2">
    <name type="scientific">Bipolaris victoriae (strain FI3)</name>
    <name type="common">Victoria blight of oats agent</name>
    <name type="synonym">Cochliobolus victoriae</name>
    <dbReference type="NCBI Taxonomy" id="930091"/>
    <lineage>
        <taxon>Eukaryota</taxon>
        <taxon>Fungi</taxon>
        <taxon>Dikarya</taxon>
        <taxon>Ascomycota</taxon>
        <taxon>Pezizomycotina</taxon>
        <taxon>Dothideomycetes</taxon>
        <taxon>Pleosporomycetidae</taxon>
        <taxon>Pleosporales</taxon>
        <taxon>Pleosporineae</taxon>
        <taxon>Pleosporaceae</taxon>
        <taxon>Bipolaris</taxon>
    </lineage>
</organism>
<proteinExistence type="predicted"/>
<dbReference type="Proteomes" id="UP000054337">
    <property type="component" value="Unassembled WGS sequence"/>
</dbReference>
<accession>W7EUU0</accession>
<keyword evidence="2" id="KW-1185">Reference proteome</keyword>
<dbReference type="EMBL" id="KI968703">
    <property type="protein sequence ID" value="EUN30744.1"/>
    <property type="molecule type" value="Genomic_DNA"/>
</dbReference>
<dbReference type="RefSeq" id="XP_014560274.1">
    <property type="nucleotide sequence ID" value="XM_014704788.1"/>
</dbReference>
<dbReference type="HOGENOM" id="CLU_1844736_0_0_1"/>
<dbReference type="AlphaFoldDB" id="W7EUU0"/>
<dbReference type="OrthoDB" id="10455066at2759"/>
<dbReference type="GeneID" id="26251234"/>
<evidence type="ECO:0000313" key="1">
    <source>
        <dbReference type="EMBL" id="EUN30744.1"/>
    </source>
</evidence>
<protein>
    <submittedName>
        <fullName evidence="1">Uncharacterized protein</fullName>
    </submittedName>
</protein>
<name>W7EUU0_BIPV3</name>
<reference evidence="1 2" key="1">
    <citation type="journal article" date="2013" name="PLoS Genet.">
        <title>Comparative genome structure, secondary metabolite, and effector coding capacity across Cochliobolus pathogens.</title>
        <authorList>
            <person name="Condon B.J."/>
            <person name="Leng Y."/>
            <person name="Wu D."/>
            <person name="Bushley K.E."/>
            <person name="Ohm R.A."/>
            <person name="Otillar R."/>
            <person name="Martin J."/>
            <person name="Schackwitz W."/>
            <person name="Grimwood J."/>
            <person name="MohdZainudin N."/>
            <person name="Xue C."/>
            <person name="Wang R."/>
            <person name="Manning V.A."/>
            <person name="Dhillon B."/>
            <person name="Tu Z.J."/>
            <person name="Steffenson B.J."/>
            <person name="Salamov A."/>
            <person name="Sun H."/>
            <person name="Lowry S."/>
            <person name="LaButti K."/>
            <person name="Han J."/>
            <person name="Copeland A."/>
            <person name="Lindquist E."/>
            <person name="Barry K."/>
            <person name="Schmutz J."/>
            <person name="Baker S.E."/>
            <person name="Ciuffetti L.M."/>
            <person name="Grigoriev I.V."/>
            <person name="Zhong S."/>
            <person name="Turgeon B.G."/>
        </authorList>
    </citation>
    <scope>NUCLEOTIDE SEQUENCE [LARGE SCALE GENOMIC DNA]</scope>
    <source>
        <strain evidence="1 2">FI3</strain>
    </source>
</reference>
<evidence type="ECO:0000313" key="2">
    <source>
        <dbReference type="Proteomes" id="UP000054337"/>
    </source>
</evidence>
<gene>
    <name evidence="1" type="ORF">COCVIDRAFT_12896</name>
</gene>
<sequence>MGFVSHGPGQDRKEGRTIVYPWMAYNPTAGSRWRFVPNGQSGSTWFMALSCALTQRHGNWHQQPILVWSHTVRVAATPGHERRLDVQHQRYRTATTVYHVTVWSPLPTAPAPAIRVLCVRRSRRSTTPLLFAFDQVFLTGLQPDQPCYRCPLPL</sequence>